<feature type="coiled-coil region" evidence="1">
    <location>
        <begin position="123"/>
        <end position="150"/>
    </location>
</feature>
<gene>
    <name evidence="2" type="ORF">KDW_07190</name>
</gene>
<dbReference type="InterPro" id="IPR009057">
    <property type="entry name" value="Homeodomain-like_sf"/>
</dbReference>
<reference evidence="2 3" key="1">
    <citation type="submission" date="2019-10" db="EMBL/GenBank/DDBJ databases">
        <title>Dictyobacter vulcani sp. nov., within the class Ktedonobacteria, isolated from soil of volcanic Mt. Zao.</title>
        <authorList>
            <person name="Zheng Y."/>
            <person name="Wang C.M."/>
            <person name="Sakai Y."/>
            <person name="Abe K."/>
            <person name="Yokota A."/>
            <person name="Yabe S."/>
        </authorList>
    </citation>
    <scope>NUCLEOTIDE SEQUENCE [LARGE SCALE GENOMIC DNA]</scope>
    <source>
        <strain evidence="2 3">W12</strain>
    </source>
</reference>
<dbReference type="SUPFAM" id="SSF46689">
    <property type="entry name" value="Homeodomain-like"/>
    <property type="match status" value="1"/>
</dbReference>
<dbReference type="InterPro" id="IPR002514">
    <property type="entry name" value="Transposase_8"/>
</dbReference>
<dbReference type="AlphaFoldDB" id="A0A5J4KJF2"/>
<organism evidence="2 3">
    <name type="scientific">Dictyobacter vulcani</name>
    <dbReference type="NCBI Taxonomy" id="2607529"/>
    <lineage>
        <taxon>Bacteria</taxon>
        <taxon>Bacillati</taxon>
        <taxon>Chloroflexota</taxon>
        <taxon>Ktedonobacteria</taxon>
        <taxon>Ktedonobacterales</taxon>
        <taxon>Dictyobacteraceae</taxon>
        <taxon>Dictyobacter</taxon>
    </lineage>
</organism>
<evidence type="ECO:0000313" key="3">
    <source>
        <dbReference type="Proteomes" id="UP000326912"/>
    </source>
</evidence>
<dbReference type="GO" id="GO:0006313">
    <property type="term" value="P:DNA transposition"/>
    <property type="evidence" value="ECO:0007669"/>
    <property type="project" value="InterPro"/>
</dbReference>
<sequence>MFEIFARGCPRNAQLLSNFLDGLPLCVQIMYGIHCLTPKHGCSPGDLILLSSSLQPSWGLVNLTPAQYTIGANKEEAVRLAQTSGKPITQIARELGISDSAIHSWRKELAEHGSEAFPGKGHQTALEEEVARLKRELGRVQQERDILKKVVSIFSRDQR</sequence>
<evidence type="ECO:0000313" key="2">
    <source>
        <dbReference type="EMBL" id="GER86557.1"/>
    </source>
</evidence>
<name>A0A5J4KJF2_9CHLR</name>
<evidence type="ECO:0000256" key="1">
    <source>
        <dbReference type="SAM" id="Coils"/>
    </source>
</evidence>
<evidence type="ECO:0008006" key="4">
    <source>
        <dbReference type="Google" id="ProtNLM"/>
    </source>
</evidence>
<dbReference type="Pfam" id="PF01527">
    <property type="entry name" value="HTH_Tnp_1"/>
    <property type="match status" value="1"/>
</dbReference>
<comment type="caution">
    <text evidence="2">The sequence shown here is derived from an EMBL/GenBank/DDBJ whole genome shotgun (WGS) entry which is preliminary data.</text>
</comment>
<protein>
    <recommendedName>
        <fullName evidence="4">Transposase</fullName>
    </recommendedName>
</protein>
<accession>A0A5J4KJF2</accession>
<keyword evidence="1" id="KW-0175">Coiled coil</keyword>
<dbReference type="Proteomes" id="UP000326912">
    <property type="component" value="Unassembled WGS sequence"/>
</dbReference>
<dbReference type="GO" id="GO:0003677">
    <property type="term" value="F:DNA binding"/>
    <property type="evidence" value="ECO:0007669"/>
    <property type="project" value="InterPro"/>
</dbReference>
<proteinExistence type="predicted"/>
<dbReference type="Gene3D" id="1.10.10.60">
    <property type="entry name" value="Homeodomain-like"/>
    <property type="match status" value="1"/>
</dbReference>
<dbReference type="GO" id="GO:0004803">
    <property type="term" value="F:transposase activity"/>
    <property type="evidence" value="ECO:0007669"/>
    <property type="project" value="InterPro"/>
</dbReference>
<keyword evidence="3" id="KW-1185">Reference proteome</keyword>
<dbReference type="EMBL" id="BKZW01000001">
    <property type="protein sequence ID" value="GER86557.1"/>
    <property type="molecule type" value="Genomic_DNA"/>
</dbReference>